<feature type="transmembrane region" description="Helical" evidence="15">
    <location>
        <begin position="325"/>
        <end position="346"/>
    </location>
</feature>
<dbReference type="GO" id="GO:0006865">
    <property type="term" value="P:amino acid transport"/>
    <property type="evidence" value="ECO:0007669"/>
    <property type="project" value="UniProtKB-KW"/>
</dbReference>
<evidence type="ECO:0000256" key="2">
    <source>
        <dbReference type="ARBA" id="ARBA00004236"/>
    </source>
</evidence>
<comment type="similarity">
    <text evidence="13">Belongs to the amino acid/polyamine transporter 2 family. Amino acid/auxin permease (AAAP) (TC 2.A.18.2) subfamily.</text>
</comment>
<dbReference type="GO" id="GO:0012505">
    <property type="term" value="C:endomembrane system"/>
    <property type="evidence" value="ECO:0007669"/>
    <property type="project" value="UniProtKB-SubCell"/>
</dbReference>
<feature type="transmembrane region" description="Helical" evidence="15">
    <location>
        <begin position="195"/>
        <end position="217"/>
    </location>
</feature>
<dbReference type="EMBL" id="JAKUCV010006496">
    <property type="protein sequence ID" value="KAJ4827068.1"/>
    <property type="molecule type" value="Genomic_DNA"/>
</dbReference>
<keyword evidence="10 15" id="KW-0472">Membrane</keyword>
<evidence type="ECO:0000256" key="5">
    <source>
        <dbReference type="ARBA" id="ARBA00022475"/>
    </source>
</evidence>
<proteinExistence type="inferred from homology"/>
<protein>
    <submittedName>
        <fullName evidence="17">Amino acid permease 6</fullName>
    </submittedName>
</protein>
<feature type="transmembrane region" description="Helical" evidence="15">
    <location>
        <begin position="172"/>
        <end position="189"/>
    </location>
</feature>
<evidence type="ECO:0000256" key="12">
    <source>
        <dbReference type="ARBA" id="ARBA00045588"/>
    </source>
</evidence>
<dbReference type="GO" id="GO:0015293">
    <property type="term" value="F:symporter activity"/>
    <property type="evidence" value="ECO:0007669"/>
    <property type="project" value="UniProtKB-KW"/>
</dbReference>
<feature type="transmembrane region" description="Helical" evidence="15">
    <location>
        <begin position="284"/>
        <end position="305"/>
    </location>
</feature>
<evidence type="ECO:0000256" key="14">
    <source>
        <dbReference type="SAM" id="MobiDB-lite"/>
    </source>
</evidence>
<feature type="domain" description="Amino acid transporter transmembrane" evidence="16">
    <location>
        <begin position="38"/>
        <end position="472"/>
    </location>
</feature>
<dbReference type="InterPro" id="IPR013057">
    <property type="entry name" value="AA_transpt_TM"/>
</dbReference>
<name>A0A9Q0J3I5_9ROSI</name>
<dbReference type="GO" id="GO:0009734">
    <property type="term" value="P:auxin-activated signaling pathway"/>
    <property type="evidence" value="ECO:0007669"/>
    <property type="project" value="UniProtKB-KW"/>
</dbReference>
<gene>
    <name evidence="17" type="primary">AAP6</name>
    <name evidence="17" type="ORF">Tsubulata_022697</name>
</gene>
<accession>A0A9Q0J3I5</accession>
<keyword evidence="6 15" id="KW-0812">Transmembrane</keyword>
<evidence type="ECO:0000256" key="15">
    <source>
        <dbReference type="SAM" id="Phobius"/>
    </source>
</evidence>
<feature type="transmembrane region" description="Helical" evidence="15">
    <location>
        <begin position="130"/>
        <end position="151"/>
    </location>
</feature>
<comment type="caution">
    <text evidence="17">The sequence shown here is derived from an EMBL/GenBank/DDBJ whole genome shotgun (WGS) entry which is preliminary data.</text>
</comment>
<feature type="compositionally biased region" description="Polar residues" evidence="14">
    <location>
        <begin position="1"/>
        <end position="14"/>
    </location>
</feature>
<comment type="similarity">
    <text evidence="3">Belongs to the amino acid/polyamine transporter 2 family. Amino acid/auxin permease (AAAP) (TC 2.A.18.1) subfamily.</text>
</comment>
<evidence type="ECO:0000259" key="16">
    <source>
        <dbReference type="Pfam" id="PF01490"/>
    </source>
</evidence>
<keyword evidence="8" id="KW-0029">Amino-acid transport</keyword>
<dbReference type="PANTHER" id="PTHR48017">
    <property type="entry name" value="OS05G0424000 PROTEIN-RELATED"/>
    <property type="match status" value="1"/>
</dbReference>
<dbReference type="FunFam" id="1.20.1740.10:FF:000055">
    <property type="entry name" value="Amino acid permease 6"/>
    <property type="match status" value="1"/>
</dbReference>
<sequence length="487" mass="53882">MAKEMQQQPSNTMYTERDPEGFENGATKNLDDDGRVKRTGTWLTASAHIITAVIGSGVLSLAWAMAQLGWLVGPVVLMAFSFITLFTSTLLADSYRSPDPVTGKRNYTYMDAVRANLGGRKVQLCGLAQYANLVGITIGYTITASISMVAVKRSNCFHKHGHNVRCHESNNPYMIIFAIIQIILSQIPNFHNLSWLSILAAIMSFGYSLIGLGLSIAKVVGGAHARTTLTGVTVGLEVTAAQKVWSTFQALGDIAFAYAFSTVLIEIQDTLKSSPAENKSMKTASFVGISTTTLFYVLCGCVGYAAFGNAAPGNFLTGFGFYEPFWLIDIANVFIAIHLIGAYQVFGQPIFSFVETRCNKKWPENKFVTREHAISIPFYGVYYLNFFRLVWRTIYVIFTAVVAMIFPFFNDFLGLLGAASFWPLTVYFPIEMHIARAKIRKYSCTWIWLKVLSWTCLVVSLVAAAGSVEGLIQSVRTYKPFQTKDTE</sequence>
<comment type="subcellular location">
    <subcellularLocation>
        <location evidence="2">Cell membrane</location>
    </subcellularLocation>
    <subcellularLocation>
        <location evidence="1">Endomembrane system</location>
        <topology evidence="1">Multi-pass membrane protein</topology>
    </subcellularLocation>
</comment>
<feature type="transmembrane region" description="Helical" evidence="15">
    <location>
        <begin position="70"/>
        <end position="92"/>
    </location>
</feature>
<evidence type="ECO:0000256" key="7">
    <source>
        <dbReference type="ARBA" id="ARBA00022847"/>
    </source>
</evidence>
<dbReference type="Proteomes" id="UP001141552">
    <property type="component" value="Unassembled WGS sequence"/>
</dbReference>
<keyword evidence="5" id="KW-1003">Cell membrane</keyword>
<keyword evidence="11" id="KW-0927">Auxin signaling pathway</keyword>
<evidence type="ECO:0000256" key="1">
    <source>
        <dbReference type="ARBA" id="ARBA00004127"/>
    </source>
</evidence>
<organism evidence="17 18">
    <name type="scientific">Turnera subulata</name>
    <dbReference type="NCBI Taxonomy" id="218843"/>
    <lineage>
        <taxon>Eukaryota</taxon>
        <taxon>Viridiplantae</taxon>
        <taxon>Streptophyta</taxon>
        <taxon>Embryophyta</taxon>
        <taxon>Tracheophyta</taxon>
        <taxon>Spermatophyta</taxon>
        <taxon>Magnoliopsida</taxon>
        <taxon>eudicotyledons</taxon>
        <taxon>Gunneridae</taxon>
        <taxon>Pentapetalae</taxon>
        <taxon>rosids</taxon>
        <taxon>fabids</taxon>
        <taxon>Malpighiales</taxon>
        <taxon>Passifloraceae</taxon>
        <taxon>Turnera</taxon>
    </lineage>
</organism>
<evidence type="ECO:0000256" key="11">
    <source>
        <dbReference type="ARBA" id="ARBA00023294"/>
    </source>
</evidence>
<comment type="function">
    <text evidence="12">Carrier protein involved in proton-driven auxin influx. Mediates the formation of auxin gradient from developing leaves (site of auxin biosynthesis) to tips by contributing to the loading of auxin in vascular tissues and facilitating acropetal (base to tip) auxin transport within inner tissues of the root apex, and basipetal (tip to base) auxin transport within outer tissues of the root apex. May be involved in lateral roots and nodules formation.</text>
</comment>
<keyword evidence="18" id="KW-1185">Reference proteome</keyword>
<evidence type="ECO:0000256" key="6">
    <source>
        <dbReference type="ARBA" id="ARBA00022692"/>
    </source>
</evidence>
<dbReference type="Pfam" id="PF01490">
    <property type="entry name" value="Aa_trans"/>
    <property type="match status" value="1"/>
</dbReference>
<reference evidence="17" key="2">
    <citation type="journal article" date="2023" name="Plants (Basel)">
        <title>Annotation of the Turnera subulata (Passifloraceae) Draft Genome Reveals the S-Locus Evolved after the Divergence of Turneroideae from Passifloroideae in a Stepwise Manner.</title>
        <authorList>
            <person name="Henning P.M."/>
            <person name="Roalson E.H."/>
            <person name="Mir W."/>
            <person name="McCubbin A.G."/>
            <person name="Shore J.S."/>
        </authorList>
    </citation>
    <scope>NUCLEOTIDE SEQUENCE</scope>
    <source>
        <strain evidence="17">F60SS</strain>
    </source>
</reference>
<evidence type="ECO:0000256" key="8">
    <source>
        <dbReference type="ARBA" id="ARBA00022970"/>
    </source>
</evidence>
<keyword evidence="9 15" id="KW-1133">Transmembrane helix</keyword>
<evidence type="ECO:0000256" key="3">
    <source>
        <dbReference type="ARBA" id="ARBA00005590"/>
    </source>
</evidence>
<keyword evidence="4" id="KW-0813">Transport</keyword>
<evidence type="ECO:0000256" key="13">
    <source>
        <dbReference type="ARBA" id="ARBA00061463"/>
    </source>
</evidence>
<feature type="transmembrane region" description="Helical" evidence="15">
    <location>
        <begin position="389"/>
        <end position="406"/>
    </location>
</feature>
<dbReference type="GO" id="GO:0005886">
    <property type="term" value="C:plasma membrane"/>
    <property type="evidence" value="ECO:0007669"/>
    <property type="project" value="UniProtKB-SubCell"/>
</dbReference>
<feature type="transmembrane region" description="Helical" evidence="15">
    <location>
        <begin position="42"/>
        <end position="63"/>
    </location>
</feature>
<dbReference type="AlphaFoldDB" id="A0A9Q0J3I5"/>
<reference evidence="17" key="1">
    <citation type="submission" date="2022-02" db="EMBL/GenBank/DDBJ databases">
        <authorList>
            <person name="Henning P.M."/>
            <person name="McCubbin A.G."/>
            <person name="Shore J.S."/>
        </authorList>
    </citation>
    <scope>NUCLEOTIDE SEQUENCE</scope>
    <source>
        <strain evidence="17">F60SS</strain>
        <tissue evidence="17">Leaves</tissue>
    </source>
</reference>
<feature type="region of interest" description="Disordered" evidence="14">
    <location>
        <begin position="1"/>
        <end position="30"/>
    </location>
</feature>
<evidence type="ECO:0000256" key="10">
    <source>
        <dbReference type="ARBA" id="ARBA00023136"/>
    </source>
</evidence>
<evidence type="ECO:0000313" key="17">
    <source>
        <dbReference type="EMBL" id="KAJ4827068.1"/>
    </source>
</evidence>
<evidence type="ECO:0000256" key="9">
    <source>
        <dbReference type="ARBA" id="ARBA00022989"/>
    </source>
</evidence>
<feature type="transmembrane region" description="Helical" evidence="15">
    <location>
        <begin position="412"/>
        <end position="430"/>
    </location>
</feature>
<feature type="transmembrane region" description="Helical" evidence="15">
    <location>
        <begin position="451"/>
        <end position="472"/>
    </location>
</feature>
<dbReference type="OrthoDB" id="40134at2759"/>
<keyword evidence="7" id="KW-0769">Symport</keyword>
<evidence type="ECO:0000313" key="18">
    <source>
        <dbReference type="Proteomes" id="UP001141552"/>
    </source>
</evidence>
<evidence type="ECO:0000256" key="4">
    <source>
        <dbReference type="ARBA" id="ARBA00022448"/>
    </source>
</evidence>